<keyword evidence="2" id="KW-1185">Reference proteome</keyword>
<name>A0A7W9BP59_9RHOB</name>
<evidence type="ECO:0000313" key="2">
    <source>
        <dbReference type="Proteomes" id="UP000535415"/>
    </source>
</evidence>
<accession>A0A7W9BP59</accession>
<dbReference type="RefSeq" id="WP_183531181.1">
    <property type="nucleotide sequence ID" value="NZ_JACIJM010000024.1"/>
</dbReference>
<dbReference type="Proteomes" id="UP000535415">
    <property type="component" value="Unassembled WGS sequence"/>
</dbReference>
<evidence type="ECO:0000313" key="1">
    <source>
        <dbReference type="EMBL" id="MBB5724085.1"/>
    </source>
</evidence>
<reference evidence="1 2" key="1">
    <citation type="submission" date="2020-08" db="EMBL/GenBank/DDBJ databases">
        <title>Genomic Encyclopedia of Type Strains, Phase IV (KMG-IV): sequencing the most valuable type-strain genomes for metagenomic binning, comparative biology and taxonomic classification.</title>
        <authorList>
            <person name="Goeker M."/>
        </authorList>
    </citation>
    <scope>NUCLEOTIDE SEQUENCE [LARGE SCALE GENOMIC DNA]</scope>
    <source>
        <strain evidence="1 2">DSM 101064</strain>
    </source>
</reference>
<gene>
    <name evidence="1" type="ORF">FHS72_003742</name>
</gene>
<protein>
    <submittedName>
        <fullName evidence="1">Uncharacterized protein</fullName>
    </submittedName>
</protein>
<comment type="caution">
    <text evidence="1">The sequence shown here is derived from an EMBL/GenBank/DDBJ whole genome shotgun (WGS) entry which is preliminary data.</text>
</comment>
<dbReference type="EMBL" id="JACIJM010000024">
    <property type="protein sequence ID" value="MBB5724085.1"/>
    <property type="molecule type" value="Genomic_DNA"/>
</dbReference>
<organism evidence="1 2">
    <name type="scientific">Yoonia ponticola</name>
    <dbReference type="NCBI Taxonomy" id="1524255"/>
    <lineage>
        <taxon>Bacteria</taxon>
        <taxon>Pseudomonadati</taxon>
        <taxon>Pseudomonadota</taxon>
        <taxon>Alphaproteobacteria</taxon>
        <taxon>Rhodobacterales</taxon>
        <taxon>Paracoccaceae</taxon>
        <taxon>Yoonia</taxon>
    </lineage>
</organism>
<proteinExistence type="predicted"/>
<dbReference type="AlphaFoldDB" id="A0A7W9BP59"/>
<sequence length="73" mass="7964">MAVKIVRGRHLESFAQAGGRSVELAMFEALTAKSEQAKSTLLMQQILPEKCGWSVFEFFNKIGGSRTFAAGAK</sequence>